<dbReference type="OrthoDB" id="2293777at2"/>
<feature type="transmembrane region" description="Helical" evidence="2">
    <location>
        <begin position="129"/>
        <end position="146"/>
    </location>
</feature>
<feature type="transmembrane region" description="Helical" evidence="2">
    <location>
        <begin position="40"/>
        <end position="58"/>
    </location>
</feature>
<evidence type="ECO:0000256" key="2">
    <source>
        <dbReference type="SAM" id="Phobius"/>
    </source>
</evidence>
<dbReference type="AlphaFoldDB" id="A0A0R1R6H3"/>
<feature type="transmembrane region" description="Helical" evidence="2">
    <location>
        <begin position="152"/>
        <end position="173"/>
    </location>
</feature>
<feature type="transmembrane region" description="Helical" evidence="2">
    <location>
        <begin position="70"/>
        <end position="88"/>
    </location>
</feature>
<organism evidence="4 5">
    <name type="scientific">Lacticaseibacillus manihotivorans DSM 13343 = JCM 12514</name>
    <dbReference type="NCBI Taxonomy" id="1423769"/>
    <lineage>
        <taxon>Bacteria</taxon>
        <taxon>Bacillati</taxon>
        <taxon>Bacillota</taxon>
        <taxon>Bacilli</taxon>
        <taxon>Lactobacillales</taxon>
        <taxon>Lactobacillaceae</taxon>
        <taxon>Lacticaseibacillus</taxon>
    </lineage>
</organism>
<evidence type="ECO:0000256" key="1">
    <source>
        <dbReference type="ARBA" id="ARBA00009067"/>
    </source>
</evidence>
<accession>A0A0R1R6H3</accession>
<comment type="similarity">
    <text evidence="1">Belongs to the UPF0177 family.</text>
</comment>
<name>A0A0R1R6H3_9LACO</name>
<evidence type="ECO:0000313" key="5">
    <source>
        <dbReference type="Proteomes" id="UP000051790"/>
    </source>
</evidence>
<dbReference type="RefSeq" id="WP_054718613.1">
    <property type="nucleotide sequence ID" value="NZ_AZEU01000039.1"/>
</dbReference>
<dbReference type="GO" id="GO:0004175">
    <property type="term" value="F:endopeptidase activity"/>
    <property type="evidence" value="ECO:0007669"/>
    <property type="project" value="UniProtKB-ARBA"/>
</dbReference>
<keyword evidence="2" id="KW-0472">Membrane</keyword>
<evidence type="ECO:0000259" key="3">
    <source>
        <dbReference type="Pfam" id="PF02517"/>
    </source>
</evidence>
<feature type="domain" description="CAAX prenyl protease 2/Lysostaphin resistance protein A-like" evidence="3">
    <location>
        <begin position="96"/>
        <end position="192"/>
    </location>
</feature>
<dbReference type="InterPro" id="IPR003675">
    <property type="entry name" value="Rce1/LyrA-like_dom"/>
</dbReference>
<dbReference type="EMBL" id="AZEU01000039">
    <property type="protein sequence ID" value="KRL52380.1"/>
    <property type="molecule type" value="Genomic_DNA"/>
</dbReference>
<feature type="transmembrane region" description="Helical" evidence="2">
    <location>
        <begin position="210"/>
        <end position="230"/>
    </location>
</feature>
<sequence>MEKLSWYWRLTLFFILELLLGEVVIGYSTRLLHFAYVPHLLVYKGLEFGVILLLNWWLIHQKLHFLNLKWWTWTWLILLWLIVGVITYKLGHTSRIPAGIVTGIVAAATEECMFRGVIFSQLLKHWRNAWAAMLTSGLLFGALHLINLTHQSAGITLIQILQAAGMGVMLAAMYLRSGSLLVPMAFHFSLDYIAVAIHGLSGTPTGNFQILLFGSLFWVMIYLAIAVIIVHGSRKPLKLLNLETSR</sequence>
<feature type="transmembrane region" description="Helical" evidence="2">
    <location>
        <begin position="6"/>
        <end position="28"/>
    </location>
</feature>
<evidence type="ECO:0000313" key="4">
    <source>
        <dbReference type="EMBL" id="KRL52380.1"/>
    </source>
</evidence>
<dbReference type="InterPro" id="IPR052710">
    <property type="entry name" value="CAAX_protease"/>
</dbReference>
<proteinExistence type="inferred from homology"/>
<dbReference type="PANTHER" id="PTHR36435:SF1">
    <property type="entry name" value="CAAX AMINO TERMINAL PROTEASE FAMILY PROTEIN"/>
    <property type="match status" value="1"/>
</dbReference>
<comment type="caution">
    <text evidence="4">The sequence shown here is derived from an EMBL/GenBank/DDBJ whole genome shotgun (WGS) entry which is preliminary data.</text>
</comment>
<dbReference type="Proteomes" id="UP000051790">
    <property type="component" value="Unassembled WGS sequence"/>
</dbReference>
<dbReference type="Pfam" id="PF02517">
    <property type="entry name" value="Rce1-like"/>
    <property type="match status" value="1"/>
</dbReference>
<keyword evidence="2" id="KW-1133">Transmembrane helix</keyword>
<keyword evidence="5" id="KW-1185">Reference proteome</keyword>
<gene>
    <name evidence="4" type="ORF">FD01_GL002432</name>
</gene>
<reference evidence="4 5" key="1">
    <citation type="journal article" date="2015" name="Genome Announc.">
        <title>Expanding the biotechnology potential of lactobacilli through comparative genomics of 213 strains and associated genera.</title>
        <authorList>
            <person name="Sun Z."/>
            <person name="Harris H.M."/>
            <person name="McCann A."/>
            <person name="Guo C."/>
            <person name="Argimon S."/>
            <person name="Zhang W."/>
            <person name="Yang X."/>
            <person name="Jeffery I.B."/>
            <person name="Cooney J.C."/>
            <person name="Kagawa T.F."/>
            <person name="Liu W."/>
            <person name="Song Y."/>
            <person name="Salvetti E."/>
            <person name="Wrobel A."/>
            <person name="Rasinkangas P."/>
            <person name="Parkhill J."/>
            <person name="Rea M.C."/>
            <person name="O'Sullivan O."/>
            <person name="Ritari J."/>
            <person name="Douillard F.P."/>
            <person name="Paul Ross R."/>
            <person name="Yang R."/>
            <person name="Briner A.E."/>
            <person name="Felis G.E."/>
            <person name="de Vos W.M."/>
            <person name="Barrangou R."/>
            <person name="Klaenhammer T.R."/>
            <person name="Caufield P.W."/>
            <person name="Cui Y."/>
            <person name="Zhang H."/>
            <person name="O'Toole P.W."/>
        </authorList>
    </citation>
    <scope>NUCLEOTIDE SEQUENCE [LARGE SCALE GENOMIC DNA]</scope>
    <source>
        <strain evidence="4 5">DSM 13343</strain>
    </source>
</reference>
<protein>
    <recommendedName>
        <fullName evidence="3">CAAX prenyl protease 2/Lysostaphin resistance protein A-like domain-containing protein</fullName>
    </recommendedName>
</protein>
<dbReference type="PATRIC" id="fig|1423769.4.peg.2621"/>
<dbReference type="PANTHER" id="PTHR36435">
    <property type="entry name" value="SLR1288 PROTEIN"/>
    <property type="match status" value="1"/>
</dbReference>
<keyword evidence="2" id="KW-0812">Transmembrane</keyword>
<dbReference type="GO" id="GO:0080120">
    <property type="term" value="P:CAAX-box protein maturation"/>
    <property type="evidence" value="ECO:0007669"/>
    <property type="project" value="UniProtKB-ARBA"/>
</dbReference>